<proteinExistence type="predicted"/>
<keyword evidence="3" id="KW-1185">Reference proteome</keyword>
<dbReference type="HOGENOM" id="CLU_3294293_0_0_10"/>
<organism evidence="2 3">
    <name type="scientific">Hoylesella loescheii DSM 19665 = JCM 12249 = ATCC 15930</name>
    <dbReference type="NCBI Taxonomy" id="1122985"/>
    <lineage>
        <taxon>Bacteria</taxon>
        <taxon>Pseudomonadati</taxon>
        <taxon>Bacteroidota</taxon>
        <taxon>Bacteroidia</taxon>
        <taxon>Bacteroidales</taxon>
        <taxon>Prevotellaceae</taxon>
        <taxon>Hoylesella</taxon>
    </lineage>
</organism>
<dbReference type="AlphaFoldDB" id="A0A069QEM1"/>
<keyword evidence="1" id="KW-0472">Membrane</keyword>
<gene>
    <name evidence="2" type="ORF">HMPREF1991_02629</name>
</gene>
<reference evidence="2 3" key="1">
    <citation type="submission" date="2013-08" db="EMBL/GenBank/DDBJ databases">
        <authorList>
            <person name="Weinstock G."/>
            <person name="Sodergren E."/>
            <person name="Wylie T."/>
            <person name="Fulton L."/>
            <person name="Fulton R."/>
            <person name="Fronick C."/>
            <person name="O'Laughlin M."/>
            <person name="Godfrey J."/>
            <person name="Miner T."/>
            <person name="Herter B."/>
            <person name="Appelbaum E."/>
            <person name="Cordes M."/>
            <person name="Lek S."/>
            <person name="Wollam A."/>
            <person name="Pepin K.H."/>
            <person name="Palsikar V.B."/>
            <person name="Mitreva M."/>
            <person name="Wilson R.K."/>
        </authorList>
    </citation>
    <scope>NUCLEOTIDE SEQUENCE [LARGE SCALE GENOMIC DNA]</scope>
    <source>
        <strain evidence="2 3">ATCC 15930</strain>
    </source>
</reference>
<protein>
    <submittedName>
        <fullName evidence="2">Uncharacterized protein</fullName>
    </submittedName>
</protein>
<dbReference type="EMBL" id="JNGW01000114">
    <property type="protein sequence ID" value="KDR51333.1"/>
    <property type="molecule type" value="Genomic_DNA"/>
</dbReference>
<keyword evidence="1" id="KW-0812">Transmembrane</keyword>
<name>A0A069QEM1_HOYLO</name>
<evidence type="ECO:0000256" key="1">
    <source>
        <dbReference type="SAM" id="Phobius"/>
    </source>
</evidence>
<comment type="caution">
    <text evidence="2">The sequence shown here is derived from an EMBL/GenBank/DDBJ whole genome shotgun (WGS) entry which is preliminary data.</text>
</comment>
<evidence type="ECO:0000313" key="3">
    <source>
        <dbReference type="Proteomes" id="UP000027442"/>
    </source>
</evidence>
<sequence length="40" mass="4508">MPNSRIVCYLGKKIILCNSRCTGLILWGIGIMPFSQVFSF</sequence>
<keyword evidence="1" id="KW-1133">Transmembrane helix</keyword>
<feature type="transmembrane region" description="Helical" evidence="1">
    <location>
        <begin position="21"/>
        <end position="38"/>
    </location>
</feature>
<accession>A0A069QEM1</accession>
<dbReference type="Proteomes" id="UP000027442">
    <property type="component" value="Unassembled WGS sequence"/>
</dbReference>
<evidence type="ECO:0000313" key="2">
    <source>
        <dbReference type="EMBL" id="KDR51333.1"/>
    </source>
</evidence>